<dbReference type="InterPro" id="IPR011047">
    <property type="entry name" value="Quinoprotein_ADH-like_sf"/>
</dbReference>
<dbReference type="Gene3D" id="2.40.10.480">
    <property type="match status" value="1"/>
</dbReference>
<dbReference type="InterPro" id="IPR006311">
    <property type="entry name" value="TAT_signal"/>
</dbReference>
<feature type="compositionally biased region" description="Acidic residues" evidence="1">
    <location>
        <begin position="424"/>
        <end position="469"/>
    </location>
</feature>
<proteinExistence type="predicted"/>
<name>A0ABD5S7G9_9EURY</name>
<dbReference type="InterPro" id="IPR018391">
    <property type="entry name" value="PQQ_b-propeller_rpt"/>
</dbReference>
<dbReference type="PANTHER" id="PTHR34512">
    <property type="entry name" value="CELL SURFACE PROTEIN"/>
    <property type="match status" value="1"/>
</dbReference>
<dbReference type="EMBL" id="JBHSWW010000017">
    <property type="protein sequence ID" value="MFC6752370.1"/>
    <property type="molecule type" value="Genomic_DNA"/>
</dbReference>
<accession>A0ABD5S7G9</accession>
<dbReference type="Gene3D" id="2.40.128.630">
    <property type="match status" value="2"/>
</dbReference>
<dbReference type="AlphaFoldDB" id="A0ABD5S7G9"/>
<evidence type="ECO:0000313" key="4">
    <source>
        <dbReference type="Proteomes" id="UP001596442"/>
    </source>
</evidence>
<sequence length="507" mass="51410">MNSGSVSRRDLLRLTAGVGASSVALSAGGTLTATAGSTGVDEFSWPTLLGGEQRTGTATLDPITSVAETAYSLGGTDRISAPVVDDGTVYAGSDDALVATDLVSGTGVWSYRADDAFIASPAVGPDSVVGVTTDGAVVSVDRDDGEERWSLGVSGQPGAPIVDDGTVYVADSEGTVYAFEASTGELTWSASLEARFSTNGSNAPGLMLPTVAVGDDALYVNVPNRQVPPSRLVALSFDGEVEWEYAIDAGVLSPPAVTDQGIVVKADRHLRLVSATGGVERWATELRVDANHPLAVGNGRIALLDDGLDDPVRCAVYDLDSGELAWEYTIEGGRRTGGATIVDDVVYVVASTGSRTGRFVALGLNDGLERFSLDIDAPDIAYGPVPVPNGLFVPDGTASRLVVSEAFEDESGSADADGGSDSTSSDDDGGTGGDDDGTAGDTDGTDGTEDGGTGDDGTGDDGTTGDDESGWGLPSLSVVESIVVIVTTLASAAYGAIRVAARSATDD</sequence>
<keyword evidence="4" id="KW-1185">Reference proteome</keyword>
<dbReference type="PROSITE" id="PS51318">
    <property type="entry name" value="TAT"/>
    <property type="match status" value="1"/>
</dbReference>
<evidence type="ECO:0000313" key="3">
    <source>
        <dbReference type="EMBL" id="MFC6752370.1"/>
    </source>
</evidence>
<evidence type="ECO:0000259" key="2">
    <source>
        <dbReference type="Pfam" id="PF13360"/>
    </source>
</evidence>
<feature type="compositionally biased region" description="Low complexity" evidence="1">
    <location>
        <begin position="413"/>
        <end position="423"/>
    </location>
</feature>
<dbReference type="RefSeq" id="WP_379779018.1">
    <property type="nucleotide sequence ID" value="NZ_JBHSWW010000017.1"/>
</dbReference>
<feature type="domain" description="Pyrrolo-quinoline quinone repeat" evidence="2">
    <location>
        <begin position="212"/>
        <end position="353"/>
    </location>
</feature>
<comment type="caution">
    <text evidence="3">The sequence shown here is derived from an EMBL/GenBank/DDBJ whole genome shotgun (WGS) entry which is preliminary data.</text>
</comment>
<dbReference type="SUPFAM" id="SSF50998">
    <property type="entry name" value="Quinoprotein alcohol dehydrogenase-like"/>
    <property type="match status" value="2"/>
</dbReference>
<feature type="domain" description="Pyrrolo-quinoline quinone repeat" evidence="2">
    <location>
        <begin position="80"/>
        <end position="201"/>
    </location>
</feature>
<dbReference type="PANTHER" id="PTHR34512:SF30">
    <property type="entry name" value="OUTER MEMBRANE PROTEIN ASSEMBLY FACTOR BAMB"/>
    <property type="match status" value="1"/>
</dbReference>
<evidence type="ECO:0000256" key="1">
    <source>
        <dbReference type="SAM" id="MobiDB-lite"/>
    </source>
</evidence>
<organism evidence="3 4">
    <name type="scientific">Halorubrum tibetense</name>
    <dbReference type="NCBI Taxonomy" id="175631"/>
    <lineage>
        <taxon>Archaea</taxon>
        <taxon>Methanobacteriati</taxon>
        <taxon>Methanobacteriota</taxon>
        <taxon>Stenosarchaea group</taxon>
        <taxon>Halobacteria</taxon>
        <taxon>Halobacteriales</taxon>
        <taxon>Haloferacaceae</taxon>
        <taxon>Halorubrum</taxon>
    </lineage>
</organism>
<feature type="region of interest" description="Disordered" evidence="1">
    <location>
        <begin position="408"/>
        <end position="473"/>
    </location>
</feature>
<protein>
    <submittedName>
        <fullName evidence="3">PQQ-binding-like beta-propeller repeat protein</fullName>
    </submittedName>
</protein>
<dbReference type="InterPro" id="IPR002372">
    <property type="entry name" value="PQQ_rpt_dom"/>
</dbReference>
<dbReference type="SMART" id="SM00564">
    <property type="entry name" value="PQQ"/>
    <property type="match status" value="5"/>
</dbReference>
<dbReference type="Proteomes" id="UP001596442">
    <property type="component" value="Unassembled WGS sequence"/>
</dbReference>
<reference evidence="3 4" key="1">
    <citation type="journal article" date="2019" name="Int. J. Syst. Evol. Microbiol.">
        <title>The Global Catalogue of Microorganisms (GCM) 10K type strain sequencing project: providing services to taxonomists for standard genome sequencing and annotation.</title>
        <authorList>
            <consortium name="The Broad Institute Genomics Platform"/>
            <consortium name="The Broad Institute Genome Sequencing Center for Infectious Disease"/>
            <person name="Wu L."/>
            <person name="Ma J."/>
        </authorList>
    </citation>
    <scope>NUCLEOTIDE SEQUENCE [LARGE SCALE GENOMIC DNA]</scope>
    <source>
        <strain evidence="3 4">CGMCC 1.3239</strain>
    </source>
</reference>
<gene>
    <name evidence="3" type="ORF">ACFQEU_02620</name>
</gene>
<dbReference type="Pfam" id="PF13360">
    <property type="entry name" value="PQQ_2"/>
    <property type="match status" value="2"/>
</dbReference>